<name>A0AAV6UJ11_9ARAC</name>
<evidence type="ECO:0000313" key="2">
    <source>
        <dbReference type="EMBL" id="KAG8184257.1"/>
    </source>
</evidence>
<protein>
    <submittedName>
        <fullName evidence="2">Uncharacterized protein</fullName>
    </submittedName>
</protein>
<comment type="caution">
    <text evidence="2">The sequence shown here is derived from an EMBL/GenBank/DDBJ whole genome shotgun (WGS) entry which is preliminary data.</text>
</comment>
<accession>A0AAV6UJ11</accession>
<dbReference type="Proteomes" id="UP000827092">
    <property type="component" value="Unassembled WGS sequence"/>
</dbReference>
<keyword evidence="3" id="KW-1185">Reference proteome</keyword>
<reference evidence="2 3" key="1">
    <citation type="journal article" date="2022" name="Nat. Ecol. Evol.">
        <title>A masculinizing supergene underlies an exaggerated male reproductive morph in a spider.</title>
        <authorList>
            <person name="Hendrickx F."/>
            <person name="De Corte Z."/>
            <person name="Sonet G."/>
            <person name="Van Belleghem S.M."/>
            <person name="Kostlbacher S."/>
            <person name="Vangestel C."/>
        </authorList>
    </citation>
    <scope>NUCLEOTIDE SEQUENCE [LARGE SCALE GENOMIC DNA]</scope>
    <source>
        <strain evidence="2">W744_W776</strain>
    </source>
</reference>
<gene>
    <name evidence="2" type="ORF">JTE90_019495</name>
</gene>
<evidence type="ECO:0000313" key="3">
    <source>
        <dbReference type="Proteomes" id="UP000827092"/>
    </source>
</evidence>
<sequence length="70" mass="8035">MHLVPPHKFNVPPKTLSKKTKASWEGGERTCSLCQCPHRELSSAGKTPLTWSRSRDESRVWFGWNVLDLE</sequence>
<evidence type="ECO:0000256" key="1">
    <source>
        <dbReference type="SAM" id="MobiDB-lite"/>
    </source>
</evidence>
<feature type="region of interest" description="Disordered" evidence="1">
    <location>
        <begin position="1"/>
        <end position="23"/>
    </location>
</feature>
<dbReference type="EMBL" id="JAFNEN010000381">
    <property type="protein sequence ID" value="KAG8184257.1"/>
    <property type="molecule type" value="Genomic_DNA"/>
</dbReference>
<proteinExistence type="predicted"/>
<dbReference type="AlphaFoldDB" id="A0AAV6UJ11"/>
<organism evidence="2 3">
    <name type="scientific">Oedothorax gibbosus</name>
    <dbReference type="NCBI Taxonomy" id="931172"/>
    <lineage>
        <taxon>Eukaryota</taxon>
        <taxon>Metazoa</taxon>
        <taxon>Ecdysozoa</taxon>
        <taxon>Arthropoda</taxon>
        <taxon>Chelicerata</taxon>
        <taxon>Arachnida</taxon>
        <taxon>Araneae</taxon>
        <taxon>Araneomorphae</taxon>
        <taxon>Entelegynae</taxon>
        <taxon>Araneoidea</taxon>
        <taxon>Linyphiidae</taxon>
        <taxon>Erigoninae</taxon>
        <taxon>Oedothorax</taxon>
    </lineage>
</organism>